<evidence type="ECO:0000313" key="3">
    <source>
        <dbReference type="WBParaSite" id="MBELARI_LOCUS2844"/>
    </source>
</evidence>
<sequence>MFAEVLIGVLIDFSLAFIDLFSLYLLFKAKRLAPMYRIIQLALITDFLEISSRLIHDYIDRITEQENFGTRWYGQLMLTILLALCHFAIILLPMRFQALTTKTMIFIIVIFAVIPAFAITIPLFFACCGFKFYLTGYYWNLDNSKPGYQFYTLLGIILQLIAVAFLVLSDV</sequence>
<feature type="transmembrane region" description="Helical" evidence="1">
    <location>
        <begin position="72"/>
        <end position="92"/>
    </location>
</feature>
<name>A0AAF3F7E3_9BILA</name>
<feature type="transmembrane region" description="Helical" evidence="1">
    <location>
        <begin position="104"/>
        <end position="133"/>
    </location>
</feature>
<keyword evidence="1" id="KW-0812">Transmembrane</keyword>
<keyword evidence="2" id="KW-1185">Reference proteome</keyword>
<dbReference type="Proteomes" id="UP000887575">
    <property type="component" value="Unassembled WGS sequence"/>
</dbReference>
<keyword evidence="1" id="KW-1133">Transmembrane helix</keyword>
<protein>
    <submittedName>
        <fullName evidence="3">Uncharacterized protein</fullName>
    </submittedName>
</protein>
<accession>A0AAF3F7E3</accession>
<dbReference type="AlphaFoldDB" id="A0AAF3F7E3"/>
<evidence type="ECO:0000256" key="1">
    <source>
        <dbReference type="SAM" id="Phobius"/>
    </source>
</evidence>
<proteinExistence type="predicted"/>
<dbReference type="WBParaSite" id="MBELARI_LOCUS2844">
    <property type="protein sequence ID" value="MBELARI_LOCUS2844"/>
    <property type="gene ID" value="MBELARI_LOCUS2844"/>
</dbReference>
<organism evidence="2 3">
    <name type="scientific">Mesorhabditis belari</name>
    <dbReference type="NCBI Taxonomy" id="2138241"/>
    <lineage>
        <taxon>Eukaryota</taxon>
        <taxon>Metazoa</taxon>
        <taxon>Ecdysozoa</taxon>
        <taxon>Nematoda</taxon>
        <taxon>Chromadorea</taxon>
        <taxon>Rhabditida</taxon>
        <taxon>Rhabditina</taxon>
        <taxon>Rhabditomorpha</taxon>
        <taxon>Rhabditoidea</taxon>
        <taxon>Rhabditidae</taxon>
        <taxon>Mesorhabditinae</taxon>
        <taxon>Mesorhabditis</taxon>
    </lineage>
</organism>
<keyword evidence="1" id="KW-0472">Membrane</keyword>
<feature type="transmembrane region" description="Helical" evidence="1">
    <location>
        <begin position="6"/>
        <end position="27"/>
    </location>
</feature>
<reference evidence="3" key="1">
    <citation type="submission" date="2024-02" db="UniProtKB">
        <authorList>
            <consortium name="WormBaseParasite"/>
        </authorList>
    </citation>
    <scope>IDENTIFICATION</scope>
</reference>
<evidence type="ECO:0000313" key="2">
    <source>
        <dbReference type="Proteomes" id="UP000887575"/>
    </source>
</evidence>
<feature type="transmembrane region" description="Helical" evidence="1">
    <location>
        <begin position="148"/>
        <end position="168"/>
    </location>
</feature>